<organism evidence="2 3">
    <name type="scientific">Pseudocercospora fijiensis (strain CIRAD86)</name>
    <name type="common">Black leaf streak disease fungus</name>
    <name type="synonym">Mycosphaerella fijiensis</name>
    <dbReference type="NCBI Taxonomy" id="383855"/>
    <lineage>
        <taxon>Eukaryota</taxon>
        <taxon>Fungi</taxon>
        <taxon>Dikarya</taxon>
        <taxon>Ascomycota</taxon>
        <taxon>Pezizomycotina</taxon>
        <taxon>Dothideomycetes</taxon>
        <taxon>Dothideomycetidae</taxon>
        <taxon>Mycosphaerellales</taxon>
        <taxon>Mycosphaerellaceae</taxon>
        <taxon>Pseudocercospora</taxon>
    </lineage>
</organism>
<name>N1QB14_PSEFD</name>
<dbReference type="RefSeq" id="XP_007921911.1">
    <property type="nucleotide sequence ID" value="XM_007923720.1"/>
</dbReference>
<feature type="region of interest" description="Disordered" evidence="1">
    <location>
        <begin position="1"/>
        <end position="54"/>
    </location>
</feature>
<sequence length="54" mass="5874">MNQMSNPAYSGMNRSMYQPNPQYNMGPQSGAGPQPGMQGWSTPGSMPQNYGAYQ</sequence>
<gene>
    <name evidence="2" type="ORF">MYCFIDRAFT_181460</name>
</gene>
<dbReference type="AlphaFoldDB" id="N1QB14"/>
<proteinExistence type="predicted"/>
<keyword evidence="3" id="KW-1185">Reference proteome</keyword>
<dbReference type="STRING" id="383855.N1QB14"/>
<dbReference type="KEGG" id="pfj:MYCFIDRAFT_181460"/>
<evidence type="ECO:0000313" key="2">
    <source>
        <dbReference type="EMBL" id="EME89171.1"/>
    </source>
</evidence>
<evidence type="ECO:0000313" key="3">
    <source>
        <dbReference type="Proteomes" id="UP000016932"/>
    </source>
</evidence>
<feature type="compositionally biased region" description="Polar residues" evidence="1">
    <location>
        <begin position="39"/>
        <end position="48"/>
    </location>
</feature>
<accession>N1QB14</accession>
<dbReference type="HOGENOM" id="CLU_3051392_0_0_1"/>
<feature type="compositionally biased region" description="Polar residues" evidence="1">
    <location>
        <begin position="1"/>
        <end position="27"/>
    </location>
</feature>
<dbReference type="VEuPathDB" id="FungiDB:MYCFIDRAFT_181460"/>
<evidence type="ECO:0000256" key="1">
    <source>
        <dbReference type="SAM" id="MobiDB-lite"/>
    </source>
</evidence>
<protein>
    <submittedName>
        <fullName evidence="2">Uncharacterized protein</fullName>
    </submittedName>
</protein>
<dbReference type="Proteomes" id="UP000016932">
    <property type="component" value="Unassembled WGS sequence"/>
</dbReference>
<dbReference type="GeneID" id="19334549"/>
<feature type="non-terminal residue" evidence="2">
    <location>
        <position position="1"/>
    </location>
</feature>
<reference evidence="2 3" key="1">
    <citation type="journal article" date="2012" name="PLoS Pathog.">
        <title>Diverse lifestyles and strategies of plant pathogenesis encoded in the genomes of eighteen Dothideomycetes fungi.</title>
        <authorList>
            <person name="Ohm R.A."/>
            <person name="Feau N."/>
            <person name="Henrissat B."/>
            <person name="Schoch C.L."/>
            <person name="Horwitz B.A."/>
            <person name="Barry K.W."/>
            <person name="Condon B.J."/>
            <person name="Copeland A.C."/>
            <person name="Dhillon B."/>
            <person name="Glaser F."/>
            <person name="Hesse C.N."/>
            <person name="Kosti I."/>
            <person name="LaButti K."/>
            <person name="Lindquist E.A."/>
            <person name="Lucas S."/>
            <person name="Salamov A.A."/>
            <person name="Bradshaw R.E."/>
            <person name="Ciuffetti L."/>
            <person name="Hamelin R.C."/>
            <person name="Kema G.H.J."/>
            <person name="Lawrence C."/>
            <person name="Scott J.A."/>
            <person name="Spatafora J.W."/>
            <person name="Turgeon B.G."/>
            <person name="de Wit P.J.G.M."/>
            <person name="Zhong S."/>
            <person name="Goodwin S.B."/>
            <person name="Grigoriev I.V."/>
        </authorList>
    </citation>
    <scope>NUCLEOTIDE SEQUENCE [LARGE SCALE GENOMIC DNA]</scope>
    <source>
        <strain evidence="2 3">CIRAD86</strain>
    </source>
</reference>
<dbReference type="EMBL" id="KB446555">
    <property type="protein sequence ID" value="EME89171.1"/>
    <property type="molecule type" value="Genomic_DNA"/>
</dbReference>